<dbReference type="Proteomes" id="UP000246303">
    <property type="component" value="Unassembled WGS sequence"/>
</dbReference>
<feature type="active site" description="Proton donor" evidence="7">
    <location>
        <position position="146"/>
    </location>
</feature>
<comment type="catalytic activity">
    <reaction evidence="1 6">
        <text>Hydrolysis of terminal non-reducing beta-D-galactose residues in beta-D-galactosides.</text>
        <dbReference type="EC" id="3.2.1.23"/>
    </reaction>
</comment>
<sequence>MIPAIAYGGDYNPEQWTAETVDRDIELMHEAGVNLVSVGIFSWAVLQPTPGVFDFGWLDTVMDKLHDAGIAVDLATATASPPPWLGHLHPDTLPVTRDGVRLSYGSRQQFNPSSATFRRESLIMVRAIAERYAKHPALKMWHVNNEYGCHVHESFDEESATAFREWLQARYGTLAELNRVWGTTFWSQRYSDWAQVSAPRAMPTLPNPTMMTDWNRFCSDALLACYTAEKEVLNELTPDVPLTTNFMGAFAWVDGWKWGTEIDIISNDSYPDPSDPRAGREFAFESDLMRSLGGGKPFIQLEQTTSAVQWRPRNAVKRPGQYKLWSLQAVARGADGICQFQWRQSASGAETFHSGMVPHAGKASRTWHEVVELGSALKDIGVVAGSRVQAQAAIVWDWESAWAQRNSIGPVDTEPLTIAKSWHASLFEMGIATDFVHPDHDLGKYQLIIVPSLFAVSDAFAAALARAAANGAQVIVSCLTGALNAEGHAQLGGYLGPLAPMLGVRVLDFSPLGVVPHTTEIEVNGPLDGPALDPIYEPISSLIRTPATERSVALLPTAADGITGNAIGWVENLEVIEGAGACVLSTFAGLDTSGWPAITRRQHGTGTAWYVASNPDARGRSEVISAVVRESAGSAHPIRPVLDAPVPGIEAVLRGQVLFLLNHADTPALVPGISGTVLYDGGQPSPEGPRRGTVLSGADVSVGPRNAVVLQL</sequence>
<evidence type="ECO:0000256" key="4">
    <source>
        <dbReference type="ARBA" id="ARBA00022801"/>
    </source>
</evidence>
<dbReference type="AlphaFoldDB" id="A0A2V3DQF7"/>
<evidence type="ECO:0000256" key="6">
    <source>
        <dbReference type="PIRNR" id="PIRNR001084"/>
    </source>
</evidence>
<proteinExistence type="inferred from homology"/>
<keyword evidence="4 6" id="KW-0378">Hydrolase</keyword>
<feature type="active site" description="Nucleophile" evidence="7">
    <location>
        <position position="302"/>
    </location>
</feature>
<comment type="similarity">
    <text evidence="2 6">Belongs to the glycosyl hydrolase 42 family.</text>
</comment>
<dbReference type="GO" id="GO:0004565">
    <property type="term" value="F:beta-galactosidase activity"/>
    <property type="evidence" value="ECO:0007669"/>
    <property type="project" value="UniProtKB-EC"/>
</dbReference>
<dbReference type="InterPro" id="IPR017853">
    <property type="entry name" value="GH"/>
</dbReference>
<dbReference type="Gene3D" id="3.20.20.80">
    <property type="entry name" value="Glycosidases"/>
    <property type="match status" value="1"/>
</dbReference>
<evidence type="ECO:0000256" key="5">
    <source>
        <dbReference type="ARBA" id="ARBA00023295"/>
    </source>
</evidence>
<keyword evidence="5 6" id="KW-0326">Glycosidase</keyword>
<dbReference type="PIRSF" id="PIRSF001084">
    <property type="entry name" value="B-galactosidase"/>
    <property type="match status" value="1"/>
</dbReference>
<feature type="domain" description="Glycoside hydrolase family 42 N-terminal" evidence="9">
    <location>
        <begin position="10"/>
        <end position="379"/>
    </location>
</feature>
<dbReference type="Gene3D" id="3.40.50.880">
    <property type="match status" value="1"/>
</dbReference>
<feature type="binding site" evidence="8">
    <location>
        <position position="145"/>
    </location>
    <ligand>
        <name>substrate</name>
    </ligand>
</feature>
<dbReference type="PANTHER" id="PTHR36447">
    <property type="entry name" value="BETA-GALACTOSIDASE GANA"/>
    <property type="match status" value="1"/>
</dbReference>
<dbReference type="CDD" id="cd03143">
    <property type="entry name" value="A4_beta-galactosidase_middle_domain"/>
    <property type="match status" value="1"/>
</dbReference>
<dbReference type="GO" id="GO:0009341">
    <property type="term" value="C:beta-galactosidase complex"/>
    <property type="evidence" value="ECO:0007669"/>
    <property type="project" value="InterPro"/>
</dbReference>
<protein>
    <recommendedName>
        <fullName evidence="3 6">Beta-galactosidase</fullName>
        <shortName evidence="6">Beta-gal</shortName>
        <ecNumber evidence="3 6">3.2.1.23</ecNumber>
    </recommendedName>
</protein>
<dbReference type="PANTHER" id="PTHR36447:SF1">
    <property type="entry name" value="BETA-GALACTOSIDASE GANA"/>
    <property type="match status" value="1"/>
</dbReference>
<organism evidence="11 12">
    <name type="scientific">Arthrobacter psychrochitiniphilus</name>
    <dbReference type="NCBI Taxonomy" id="291045"/>
    <lineage>
        <taxon>Bacteria</taxon>
        <taxon>Bacillati</taxon>
        <taxon>Actinomycetota</taxon>
        <taxon>Actinomycetes</taxon>
        <taxon>Micrococcales</taxon>
        <taxon>Micrococcaceae</taxon>
        <taxon>Arthrobacter</taxon>
    </lineage>
</organism>
<evidence type="ECO:0000256" key="3">
    <source>
        <dbReference type="ARBA" id="ARBA00012756"/>
    </source>
</evidence>
<dbReference type="GO" id="GO:0005975">
    <property type="term" value="P:carbohydrate metabolic process"/>
    <property type="evidence" value="ECO:0007669"/>
    <property type="project" value="InterPro"/>
</dbReference>
<dbReference type="SUPFAM" id="SSF52317">
    <property type="entry name" value="Class I glutamine amidotransferase-like"/>
    <property type="match status" value="1"/>
</dbReference>
<evidence type="ECO:0000313" key="12">
    <source>
        <dbReference type="Proteomes" id="UP000246303"/>
    </source>
</evidence>
<evidence type="ECO:0000313" key="11">
    <source>
        <dbReference type="EMBL" id="PXA64374.1"/>
    </source>
</evidence>
<name>A0A2V3DQF7_9MICC</name>
<dbReference type="InterPro" id="IPR013529">
    <property type="entry name" value="Glyco_hydro_42_N"/>
</dbReference>
<dbReference type="InterPro" id="IPR029062">
    <property type="entry name" value="Class_I_gatase-like"/>
</dbReference>
<dbReference type="OrthoDB" id="9800974at2"/>
<dbReference type="InterPro" id="IPR013738">
    <property type="entry name" value="Beta_galactosidase_Trimer"/>
</dbReference>
<reference evidence="11 12" key="1">
    <citation type="submission" date="2018-05" db="EMBL/GenBank/DDBJ databases">
        <title>Genetic diversity of glacier-inhabiting Cryobacterium bacteria in China and description of Cryobacterium mengkeensis sp. nov. and Arthrobacter glacialis sp. nov.</title>
        <authorList>
            <person name="Liu Q."/>
            <person name="Xin Y.-H."/>
        </authorList>
    </citation>
    <scope>NUCLEOTIDE SEQUENCE [LARGE SCALE GENOMIC DNA]</scope>
    <source>
        <strain evidence="11 12">GP3</strain>
    </source>
</reference>
<accession>A0A2V3DQF7</accession>
<dbReference type="Pfam" id="PF02449">
    <property type="entry name" value="Glyco_hydro_42"/>
    <property type="match status" value="1"/>
</dbReference>
<feature type="binding site" evidence="8">
    <location>
        <position position="107"/>
    </location>
    <ligand>
        <name>substrate</name>
    </ligand>
</feature>
<feature type="domain" description="Beta-galactosidase trimerisation" evidence="10">
    <location>
        <begin position="564"/>
        <end position="630"/>
    </location>
</feature>
<keyword evidence="12" id="KW-1185">Reference proteome</keyword>
<feature type="domain" description="Beta-galactosidase trimerisation" evidence="10">
    <location>
        <begin position="390"/>
        <end position="514"/>
    </location>
</feature>
<evidence type="ECO:0000259" key="10">
    <source>
        <dbReference type="Pfam" id="PF08532"/>
    </source>
</evidence>
<dbReference type="SUPFAM" id="SSF51445">
    <property type="entry name" value="(Trans)glycosidases"/>
    <property type="match status" value="1"/>
</dbReference>
<evidence type="ECO:0000259" key="9">
    <source>
        <dbReference type="Pfam" id="PF02449"/>
    </source>
</evidence>
<feature type="binding site" evidence="8">
    <location>
        <position position="310"/>
    </location>
    <ligand>
        <name>substrate</name>
    </ligand>
</feature>
<comment type="caution">
    <text evidence="11">The sequence shown here is derived from an EMBL/GenBank/DDBJ whole genome shotgun (WGS) entry which is preliminary data.</text>
</comment>
<evidence type="ECO:0000256" key="1">
    <source>
        <dbReference type="ARBA" id="ARBA00001412"/>
    </source>
</evidence>
<dbReference type="EC" id="3.2.1.23" evidence="3 6"/>
<dbReference type="EMBL" id="QHLZ01000012">
    <property type="protein sequence ID" value="PXA64374.1"/>
    <property type="molecule type" value="Genomic_DNA"/>
</dbReference>
<evidence type="ECO:0000256" key="2">
    <source>
        <dbReference type="ARBA" id="ARBA00005940"/>
    </source>
</evidence>
<gene>
    <name evidence="11" type="ORF">CVS29_15715</name>
</gene>
<dbReference type="Pfam" id="PF08532">
    <property type="entry name" value="Glyco_hydro_42M"/>
    <property type="match status" value="2"/>
</dbReference>
<dbReference type="InterPro" id="IPR003476">
    <property type="entry name" value="Glyco_hydro_42"/>
</dbReference>
<evidence type="ECO:0000256" key="7">
    <source>
        <dbReference type="PIRSR" id="PIRSR001084-1"/>
    </source>
</evidence>
<dbReference type="RefSeq" id="WP_110107264.1">
    <property type="nucleotide sequence ID" value="NZ_JACBZZ010000001.1"/>
</dbReference>
<evidence type="ECO:0000256" key="8">
    <source>
        <dbReference type="PIRSR" id="PIRSR001084-2"/>
    </source>
</evidence>